<organism evidence="5 6">
    <name type="scientific">Saccharobesus litoralis</name>
    <dbReference type="NCBI Taxonomy" id="2172099"/>
    <lineage>
        <taxon>Bacteria</taxon>
        <taxon>Pseudomonadati</taxon>
        <taxon>Pseudomonadota</taxon>
        <taxon>Gammaproteobacteria</taxon>
        <taxon>Alteromonadales</taxon>
        <taxon>Alteromonadaceae</taxon>
        <taxon>Saccharobesus</taxon>
    </lineage>
</organism>
<dbReference type="Proteomes" id="UP000244441">
    <property type="component" value="Chromosome"/>
</dbReference>
<keyword evidence="2 5" id="KW-0808">Transferase</keyword>
<keyword evidence="1" id="KW-0056">Arginine metabolism</keyword>
<sequence length="339" mass="37907">MLVVRPISITDYPALHGLAVESGHGFTSLPVNEALLQQKIARSVAAFQTIPSQATDSSYLFVLEDTQSQKVVGISGIEGAVGLADSFYHYHLSKVVHASRRLKVYNEVELLTLCNDYTGQTEICTLFLLADYRKAYAGKLLSKVRFLFMAEHRQGFAQRVFAEMRGVSDDKGQSPFWQWLEKHFFTLDFPTADYLSGIGQKEFISELMPKYPIYVNLLSADAQAVIGKVHDKTQPALALLEKEGFRWRGYVDIFDGGPTVENELENINSIKQSRKLSVEIAEPQSNKVILVCNTKFSDFRALVVESEVDSVSQKIRLSAAQADYLLVKPDDSVRVLTIA</sequence>
<dbReference type="EMBL" id="CP026604">
    <property type="protein sequence ID" value="AWB68382.1"/>
    <property type="molecule type" value="Genomic_DNA"/>
</dbReference>
<dbReference type="RefSeq" id="WP_108604442.1">
    <property type="nucleotide sequence ID" value="NZ_CP026604.1"/>
</dbReference>
<dbReference type="SUPFAM" id="SSF55729">
    <property type="entry name" value="Acyl-CoA N-acyltransferases (Nat)"/>
    <property type="match status" value="1"/>
</dbReference>
<proteinExistence type="predicted"/>
<evidence type="ECO:0000256" key="2">
    <source>
        <dbReference type="ARBA" id="ARBA00022679"/>
    </source>
</evidence>
<dbReference type="NCBIfam" id="TIGR03244">
    <property type="entry name" value="arg_catab_AstA"/>
    <property type="match status" value="1"/>
</dbReference>
<dbReference type="GO" id="GO:0006527">
    <property type="term" value="P:L-arginine catabolic process"/>
    <property type="evidence" value="ECO:0007669"/>
    <property type="project" value="UniProtKB-UniRule"/>
</dbReference>
<dbReference type="InterPro" id="IPR017650">
    <property type="entry name" value="Arginine_N-succinylTrfase"/>
</dbReference>
<dbReference type="GO" id="GO:0008791">
    <property type="term" value="F:arginine N-succinyltransferase activity"/>
    <property type="evidence" value="ECO:0007669"/>
    <property type="project" value="UniProtKB-UniRule"/>
</dbReference>
<evidence type="ECO:0000256" key="4">
    <source>
        <dbReference type="NCBIfam" id="TIGR03244"/>
    </source>
</evidence>
<name>A0A2S0VW33_9ALTE</name>
<dbReference type="PANTHER" id="PTHR30420:SF1">
    <property type="entry name" value="ARGININE N-SUCCINYLTRANSFERASE"/>
    <property type="match status" value="1"/>
</dbReference>
<accession>A0A2S0VW33</accession>
<gene>
    <name evidence="5" type="primary">astA</name>
    <name evidence="5" type="ORF">C2869_19100</name>
</gene>
<dbReference type="AlphaFoldDB" id="A0A2S0VW33"/>
<dbReference type="OrthoDB" id="21121at2"/>
<keyword evidence="6" id="KW-1185">Reference proteome</keyword>
<dbReference type="PANTHER" id="PTHR30420">
    <property type="entry name" value="N-SUCCINYLARGININE DIHYDROLASE"/>
    <property type="match status" value="1"/>
</dbReference>
<dbReference type="InterPro" id="IPR007041">
    <property type="entry name" value="Arg_succinylTrfase_AstA/AruG"/>
</dbReference>
<dbReference type="Gene3D" id="2.40.40.20">
    <property type="match status" value="1"/>
</dbReference>
<dbReference type="EC" id="2.3.1.109" evidence="4"/>
<dbReference type="Pfam" id="PF04958">
    <property type="entry name" value="AstA"/>
    <property type="match status" value="1"/>
</dbReference>
<keyword evidence="3" id="KW-0012">Acyltransferase</keyword>
<reference evidence="5 6" key="1">
    <citation type="submission" date="2018-01" db="EMBL/GenBank/DDBJ databases">
        <title>Genome sequence of a Cantenovulum-like bacteria.</title>
        <authorList>
            <person name="Tan W.R."/>
            <person name="Lau N.-S."/>
            <person name="Go F."/>
            <person name="Amirul A.-A.A."/>
        </authorList>
    </citation>
    <scope>NUCLEOTIDE SEQUENCE [LARGE SCALE GENOMIC DNA]</scope>
    <source>
        <strain evidence="5 6">CCB-QB4</strain>
    </source>
</reference>
<evidence type="ECO:0000313" key="5">
    <source>
        <dbReference type="EMBL" id="AWB68382.1"/>
    </source>
</evidence>
<protein>
    <recommendedName>
        <fullName evidence="4">Arginine N-succinyltransferase</fullName>
        <ecNumber evidence="4">2.3.1.109</ecNumber>
    </recommendedName>
</protein>
<evidence type="ECO:0000256" key="1">
    <source>
        <dbReference type="ARBA" id="ARBA00022503"/>
    </source>
</evidence>
<dbReference type="InterPro" id="IPR016181">
    <property type="entry name" value="Acyl_CoA_acyltransferase"/>
</dbReference>
<dbReference type="KEGG" id="cate:C2869_19100"/>
<dbReference type="NCBIfam" id="TIGR03243">
    <property type="entry name" value="arg_catab_AOST"/>
    <property type="match status" value="1"/>
</dbReference>
<evidence type="ECO:0000256" key="3">
    <source>
        <dbReference type="ARBA" id="ARBA00023315"/>
    </source>
</evidence>
<evidence type="ECO:0000313" key="6">
    <source>
        <dbReference type="Proteomes" id="UP000244441"/>
    </source>
</evidence>